<sequence length="39" mass="4463">MHWLRKIMGTSLCGLQYMACSFFINSLKSIASSTVFFQD</sequence>
<reference evidence="1 2" key="1">
    <citation type="journal article" date="2013" name="Genome Announc.">
        <title>Draft Genome Sequence of Cyclobacterium qasimii Strain M12-11BT, Isolated from Arctic Marine Sediment.</title>
        <authorList>
            <person name="Shivaji S."/>
            <person name="Ara S."/>
            <person name="Singh A."/>
            <person name="Kumar Pinnaka A."/>
        </authorList>
    </citation>
    <scope>NUCLEOTIDE SEQUENCE [LARGE SCALE GENOMIC DNA]</scope>
    <source>
        <strain evidence="1 2">M12-11B</strain>
    </source>
</reference>
<comment type="caution">
    <text evidence="1">The sequence shown here is derived from an EMBL/GenBank/DDBJ whole genome shotgun (WGS) entry which is preliminary data.</text>
</comment>
<protein>
    <submittedName>
        <fullName evidence="1">Uncharacterized protein</fullName>
    </submittedName>
</protein>
<accession>S7V5V0</accession>
<gene>
    <name evidence="1" type="ORF">ADICYQ_5481</name>
</gene>
<proteinExistence type="predicted"/>
<organism evidence="1 2">
    <name type="scientific">Cyclobacterium qasimii M12-11B</name>
    <dbReference type="NCBI Taxonomy" id="641524"/>
    <lineage>
        <taxon>Bacteria</taxon>
        <taxon>Pseudomonadati</taxon>
        <taxon>Bacteroidota</taxon>
        <taxon>Cytophagia</taxon>
        <taxon>Cytophagales</taxon>
        <taxon>Cyclobacteriaceae</taxon>
        <taxon>Cyclobacterium</taxon>
    </lineage>
</organism>
<evidence type="ECO:0000313" key="1">
    <source>
        <dbReference type="EMBL" id="EPR65560.1"/>
    </source>
</evidence>
<dbReference type="EMBL" id="ATNM01000191">
    <property type="protein sequence ID" value="EPR65560.1"/>
    <property type="molecule type" value="Genomic_DNA"/>
</dbReference>
<dbReference type="Proteomes" id="UP000014974">
    <property type="component" value="Unassembled WGS sequence"/>
</dbReference>
<name>S7V5V0_9BACT</name>
<evidence type="ECO:0000313" key="2">
    <source>
        <dbReference type="Proteomes" id="UP000014974"/>
    </source>
</evidence>
<dbReference type="AlphaFoldDB" id="S7V5V0"/>